<evidence type="ECO:0000313" key="10">
    <source>
        <dbReference type="EnsemblMetazoa" id="XP_022664036"/>
    </source>
</evidence>
<comment type="similarity">
    <text evidence="2">Belongs to the COX16 family.</text>
</comment>
<keyword evidence="8" id="KW-0472">Membrane</keyword>
<evidence type="ECO:0000256" key="9">
    <source>
        <dbReference type="SAM" id="MobiDB-lite"/>
    </source>
</evidence>
<keyword evidence="7" id="KW-0496">Mitochondrion</keyword>
<keyword evidence="5" id="KW-0999">Mitochondrion inner membrane</keyword>
<dbReference type="GO" id="GO:0005743">
    <property type="term" value="C:mitochondrial inner membrane"/>
    <property type="evidence" value="ECO:0007669"/>
    <property type="project" value="UniProtKB-SubCell"/>
</dbReference>
<keyword evidence="4" id="KW-0812">Transmembrane</keyword>
<evidence type="ECO:0000256" key="1">
    <source>
        <dbReference type="ARBA" id="ARBA00004434"/>
    </source>
</evidence>
<dbReference type="OMA" id="DIESWEN"/>
<dbReference type="PANTHER" id="PTHR17130">
    <property type="entry name" value="MITOCHONDRIAL OUTER MEMBRANE PROTEIN 25"/>
    <property type="match status" value="1"/>
</dbReference>
<dbReference type="OrthoDB" id="5516033at2759"/>
<dbReference type="FunCoup" id="A0A7M7KAL4">
    <property type="interactions" value="107"/>
</dbReference>
<dbReference type="InterPro" id="IPR020164">
    <property type="entry name" value="Cyt_c_Oxase_assmbl_COX16"/>
</dbReference>
<name>A0A7M7KAL4_VARDE</name>
<dbReference type="AlphaFoldDB" id="A0A7M7KAL4"/>
<evidence type="ECO:0000256" key="5">
    <source>
        <dbReference type="ARBA" id="ARBA00022792"/>
    </source>
</evidence>
<keyword evidence="6" id="KW-1133">Transmembrane helix</keyword>
<organism evidence="10 11">
    <name type="scientific">Varroa destructor</name>
    <name type="common">Honeybee mite</name>
    <dbReference type="NCBI Taxonomy" id="109461"/>
    <lineage>
        <taxon>Eukaryota</taxon>
        <taxon>Metazoa</taxon>
        <taxon>Ecdysozoa</taxon>
        <taxon>Arthropoda</taxon>
        <taxon>Chelicerata</taxon>
        <taxon>Arachnida</taxon>
        <taxon>Acari</taxon>
        <taxon>Parasitiformes</taxon>
        <taxon>Mesostigmata</taxon>
        <taxon>Gamasina</taxon>
        <taxon>Dermanyssoidea</taxon>
        <taxon>Varroidae</taxon>
        <taxon>Varroa</taxon>
    </lineage>
</organism>
<keyword evidence="11" id="KW-1185">Reference proteome</keyword>
<evidence type="ECO:0000256" key="4">
    <source>
        <dbReference type="ARBA" id="ARBA00022692"/>
    </source>
</evidence>
<accession>A0A7M7KAL4</accession>
<dbReference type="GO" id="GO:0033617">
    <property type="term" value="P:mitochondrial respiratory chain complex IV assembly"/>
    <property type="evidence" value="ECO:0007669"/>
    <property type="project" value="TreeGrafter"/>
</dbReference>
<feature type="compositionally biased region" description="Basic and acidic residues" evidence="9">
    <location>
        <begin position="108"/>
        <end position="119"/>
    </location>
</feature>
<protein>
    <recommendedName>
        <fullName evidence="3">Cytochrome c oxidase assembly protein COX16 homolog, mitochondrial</fullName>
    </recommendedName>
</protein>
<evidence type="ECO:0000256" key="2">
    <source>
        <dbReference type="ARBA" id="ARBA00008370"/>
    </source>
</evidence>
<dbReference type="Pfam" id="PF14138">
    <property type="entry name" value="COX16"/>
    <property type="match status" value="1"/>
</dbReference>
<evidence type="ECO:0000256" key="8">
    <source>
        <dbReference type="ARBA" id="ARBA00023136"/>
    </source>
</evidence>
<sequence>MMQILLRIKQAYSQQGRFIRFGTPFGLFMIGGLLGLKEFTSLRYEVSSTKKLTKEEWAKYGLKKKDEGETNIDIIYETDIKKMDTDSWENVRGPRPWENDGTFMEKMKEKARKDRELQKARRQQLQSGA</sequence>
<feature type="region of interest" description="Disordered" evidence="9">
    <location>
        <begin position="108"/>
        <end position="129"/>
    </location>
</feature>
<dbReference type="GeneID" id="111251601"/>
<evidence type="ECO:0000313" key="11">
    <source>
        <dbReference type="Proteomes" id="UP000594260"/>
    </source>
</evidence>
<dbReference type="RefSeq" id="XP_022664036.1">
    <property type="nucleotide sequence ID" value="XM_022808301.1"/>
</dbReference>
<proteinExistence type="inferred from homology"/>
<evidence type="ECO:0000256" key="7">
    <source>
        <dbReference type="ARBA" id="ARBA00023128"/>
    </source>
</evidence>
<comment type="subcellular location">
    <subcellularLocation>
        <location evidence="1">Mitochondrion inner membrane</location>
        <topology evidence="1">Single-pass membrane protein</topology>
    </subcellularLocation>
</comment>
<dbReference type="PANTHER" id="PTHR17130:SF14">
    <property type="entry name" value="CYTOCHROME C OXIDASE ASSEMBLY PROTEIN COX16 HOMOLOG, MITOCHONDRIAL"/>
    <property type="match status" value="1"/>
</dbReference>
<dbReference type="KEGG" id="vde:111251601"/>
<dbReference type="Proteomes" id="UP000594260">
    <property type="component" value="Unplaced"/>
</dbReference>
<evidence type="ECO:0000256" key="3">
    <source>
        <dbReference type="ARBA" id="ARBA00021814"/>
    </source>
</evidence>
<dbReference type="InParanoid" id="A0A7M7KAL4"/>
<reference evidence="10" key="1">
    <citation type="submission" date="2021-01" db="UniProtKB">
        <authorList>
            <consortium name="EnsemblMetazoa"/>
        </authorList>
    </citation>
    <scope>IDENTIFICATION</scope>
</reference>
<dbReference type="EnsemblMetazoa" id="XM_022808301">
    <property type="protein sequence ID" value="XP_022664036"/>
    <property type="gene ID" value="LOC111251601"/>
</dbReference>
<evidence type="ECO:0000256" key="6">
    <source>
        <dbReference type="ARBA" id="ARBA00022989"/>
    </source>
</evidence>